<keyword evidence="1" id="KW-0732">Signal</keyword>
<dbReference type="EMBL" id="JACHHO010000003">
    <property type="protein sequence ID" value="MBB5205255.1"/>
    <property type="molecule type" value="Genomic_DNA"/>
</dbReference>
<gene>
    <name evidence="2" type="ORF">HNQ51_002574</name>
</gene>
<dbReference type="RefSeq" id="WP_138858208.1">
    <property type="nucleotide sequence ID" value="NZ_CP040709.1"/>
</dbReference>
<evidence type="ECO:0008006" key="4">
    <source>
        <dbReference type="Google" id="ProtNLM"/>
    </source>
</evidence>
<name>A0A840S4F7_9BURK</name>
<proteinExistence type="predicted"/>
<accession>A0A840S4F7</accession>
<feature type="signal peptide" evidence="1">
    <location>
        <begin position="1"/>
        <end position="17"/>
    </location>
</feature>
<feature type="chain" id="PRO_5032473308" description="Cellulose biosynthesis protein BcsS" evidence="1">
    <location>
        <begin position="18"/>
        <end position="224"/>
    </location>
</feature>
<protein>
    <recommendedName>
        <fullName evidence="4">Cellulose biosynthesis protein BcsS</fullName>
    </recommendedName>
</protein>
<reference evidence="2 3" key="1">
    <citation type="submission" date="2020-08" db="EMBL/GenBank/DDBJ databases">
        <title>Genomic Encyclopedia of Type Strains, Phase IV (KMG-IV): sequencing the most valuable type-strain genomes for metagenomic binning, comparative biology and taxonomic classification.</title>
        <authorList>
            <person name="Goeker M."/>
        </authorList>
    </citation>
    <scope>NUCLEOTIDE SEQUENCE [LARGE SCALE GENOMIC DNA]</scope>
    <source>
        <strain evidence="2 3">DSM 23958</strain>
    </source>
</reference>
<dbReference type="AlphaFoldDB" id="A0A840S4F7"/>
<evidence type="ECO:0000313" key="2">
    <source>
        <dbReference type="EMBL" id="MBB5205255.1"/>
    </source>
</evidence>
<dbReference type="Proteomes" id="UP000554837">
    <property type="component" value="Unassembled WGS sequence"/>
</dbReference>
<evidence type="ECO:0000256" key="1">
    <source>
        <dbReference type="SAM" id="SignalP"/>
    </source>
</evidence>
<evidence type="ECO:0000313" key="3">
    <source>
        <dbReference type="Proteomes" id="UP000554837"/>
    </source>
</evidence>
<dbReference type="OrthoDB" id="8526647at2"/>
<comment type="caution">
    <text evidence="2">The sequence shown here is derived from an EMBL/GenBank/DDBJ whole genome shotgun (WGS) entry which is preliminary data.</text>
</comment>
<keyword evidence="3" id="KW-1185">Reference proteome</keyword>
<organism evidence="2 3">
    <name type="scientific">Inhella inkyongensis</name>
    <dbReference type="NCBI Taxonomy" id="392593"/>
    <lineage>
        <taxon>Bacteria</taxon>
        <taxon>Pseudomonadati</taxon>
        <taxon>Pseudomonadota</taxon>
        <taxon>Betaproteobacteria</taxon>
        <taxon>Burkholderiales</taxon>
        <taxon>Sphaerotilaceae</taxon>
        <taxon>Inhella</taxon>
    </lineage>
</organism>
<sequence>MRAFCWALAGLGSAVQAAIPLAVEDADLLPLHQCEAELGAERLRGSGLPKAAVTDLRAGCTFWSHTQINLAWTRQREADETDDAASVYGKTRLISRADEGWGLTLAWELERARRAEAGRHWRYAGAAAVLSRAWDEERWWLHINAGLGRDRVTQQNRRFWSAGLEYSPADSHDWILETYGAQGERPSLGLGLRAYVGEDWSLGVMWARQRSGPTGLGAWLRWTF</sequence>